<evidence type="ECO:0000256" key="2">
    <source>
        <dbReference type="ARBA" id="ARBA00022695"/>
    </source>
</evidence>
<dbReference type="EMBL" id="UYJE01001263">
    <property type="protein sequence ID" value="VDI00652.1"/>
    <property type="molecule type" value="Genomic_DNA"/>
</dbReference>
<accession>A0A8B6C8H9</accession>
<dbReference type="InterPro" id="IPR043502">
    <property type="entry name" value="DNA/RNA_pol_sf"/>
</dbReference>
<keyword evidence="1" id="KW-0808">Transferase</keyword>
<dbReference type="Proteomes" id="UP000596742">
    <property type="component" value="Unassembled WGS sequence"/>
</dbReference>
<keyword evidence="3" id="KW-0540">Nuclease</keyword>
<organism evidence="6 7">
    <name type="scientific">Mytilus galloprovincialis</name>
    <name type="common">Mediterranean mussel</name>
    <dbReference type="NCBI Taxonomy" id="29158"/>
    <lineage>
        <taxon>Eukaryota</taxon>
        <taxon>Metazoa</taxon>
        <taxon>Spiralia</taxon>
        <taxon>Lophotrochozoa</taxon>
        <taxon>Mollusca</taxon>
        <taxon>Bivalvia</taxon>
        <taxon>Autobranchia</taxon>
        <taxon>Pteriomorphia</taxon>
        <taxon>Mytilida</taxon>
        <taxon>Mytiloidea</taxon>
        <taxon>Mytilidae</taxon>
        <taxon>Mytilinae</taxon>
        <taxon>Mytilus</taxon>
    </lineage>
</organism>
<dbReference type="PANTHER" id="PTHR37984:SF5">
    <property type="entry name" value="PROTEIN NYNRIN-LIKE"/>
    <property type="match status" value="1"/>
</dbReference>
<keyword evidence="7" id="KW-1185">Reference proteome</keyword>
<feature type="compositionally biased region" description="Basic and acidic residues" evidence="5">
    <location>
        <begin position="499"/>
        <end position="512"/>
    </location>
</feature>
<comment type="caution">
    <text evidence="6">The sequence shown here is derived from an EMBL/GenBank/DDBJ whole genome shotgun (WGS) entry which is preliminary data.</text>
</comment>
<dbReference type="Gene3D" id="3.10.10.10">
    <property type="entry name" value="HIV Type 1 Reverse Transcriptase, subunit A, domain 1"/>
    <property type="match status" value="1"/>
</dbReference>
<evidence type="ECO:0000256" key="3">
    <source>
        <dbReference type="ARBA" id="ARBA00022722"/>
    </source>
</evidence>
<gene>
    <name evidence="6" type="ORF">MGAL_10B053831</name>
</gene>
<dbReference type="PANTHER" id="PTHR37984">
    <property type="entry name" value="PROTEIN CBG26694"/>
    <property type="match status" value="1"/>
</dbReference>
<keyword evidence="4" id="KW-0255">Endonuclease</keyword>
<sequence>MNTAGKGLQMNGFVAGPFYIKLGNQEFTWDIYVAPIGDQMLLGIDFLRKQGISLDLHRNQLSIHGEVIQMSWGQASSLPQTTEVRAGKNHTVPANSVQRVMGVLAKPMGREYIIEAKAEGCLLIPRTLHDVGQDPVLCLINLTDSPLVISKGDLLAQAQEVDMGEPPGPKVCKMGVAGDVKEKLLPQHLQEMFTRSCEDLSKGEEETLCSLLQEFQDVFASSDLDLGHFTALEHGIDTGNHPPIKQRMRRTPLGFAQEEEAHLEKMLQSGVIQPSVSEWASAPVLIRKRDGSVRWCVDYRRVNGAYKVLANLPCGGCTYCARAQQNWGQFTENVDDTIPLAKRPYGSTQPKDTREPVVQISRVSVSKRGDELAIWSEGEGDIWVQEVGGDLGVNLGYSQEELKENQSKDPDLKWVVQWRKTKGEPSEEEIFLSGPAPKYYWLNRELFVLSGDNILYRKGVKGEADRVVIPQVSRKELMELCHDIPAAGPPRGGPNLPKDQAKVLLERDEERD</sequence>
<feature type="region of interest" description="Disordered" evidence="5">
    <location>
        <begin position="484"/>
        <end position="512"/>
    </location>
</feature>
<protein>
    <recommendedName>
        <fullName evidence="8">Peptidase A2 domain-containing protein</fullName>
    </recommendedName>
</protein>
<evidence type="ECO:0000256" key="4">
    <source>
        <dbReference type="ARBA" id="ARBA00022759"/>
    </source>
</evidence>
<evidence type="ECO:0008006" key="8">
    <source>
        <dbReference type="Google" id="ProtNLM"/>
    </source>
</evidence>
<dbReference type="SUPFAM" id="SSF56672">
    <property type="entry name" value="DNA/RNA polymerases"/>
    <property type="match status" value="1"/>
</dbReference>
<proteinExistence type="predicted"/>
<dbReference type="OrthoDB" id="6157735at2759"/>
<keyword evidence="4" id="KW-0378">Hydrolase</keyword>
<dbReference type="InterPro" id="IPR050951">
    <property type="entry name" value="Retrovirus_Pol_polyprotein"/>
</dbReference>
<keyword evidence="2" id="KW-0548">Nucleotidyltransferase</keyword>
<reference evidence="6" key="1">
    <citation type="submission" date="2018-11" db="EMBL/GenBank/DDBJ databases">
        <authorList>
            <person name="Alioto T."/>
            <person name="Alioto T."/>
        </authorList>
    </citation>
    <scope>NUCLEOTIDE SEQUENCE</scope>
</reference>
<dbReference type="GO" id="GO:0016779">
    <property type="term" value="F:nucleotidyltransferase activity"/>
    <property type="evidence" value="ECO:0007669"/>
    <property type="project" value="UniProtKB-KW"/>
</dbReference>
<evidence type="ECO:0000256" key="5">
    <source>
        <dbReference type="SAM" id="MobiDB-lite"/>
    </source>
</evidence>
<dbReference type="Gene3D" id="2.40.70.10">
    <property type="entry name" value="Acid Proteases"/>
    <property type="match status" value="1"/>
</dbReference>
<dbReference type="GO" id="GO:0004519">
    <property type="term" value="F:endonuclease activity"/>
    <property type="evidence" value="ECO:0007669"/>
    <property type="project" value="UniProtKB-KW"/>
</dbReference>
<name>A0A8B6C8H9_MYTGA</name>
<dbReference type="InterPro" id="IPR021109">
    <property type="entry name" value="Peptidase_aspartic_dom_sf"/>
</dbReference>
<evidence type="ECO:0000313" key="7">
    <source>
        <dbReference type="Proteomes" id="UP000596742"/>
    </source>
</evidence>
<evidence type="ECO:0000313" key="6">
    <source>
        <dbReference type="EMBL" id="VDI00652.1"/>
    </source>
</evidence>
<dbReference type="AlphaFoldDB" id="A0A8B6C8H9"/>
<evidence type="ECO:0000256" key="1">
    <source>
        <dbReference type="ARBA" id="ARBA00022679"/>
    </source>
</evidence>